<name>A0AA39MK95_9AGAR</name>
<comment type="caution">
    <text evidence="1">The sequence shown here is derived from an EMBL/GenBank/DDBJ whole genome shotgun (WGS) entry which is preliminary data.</text>
</comment>
<proteinExistence type="predicted"/>
<dbReference type="AlphaFoldDB" id="A0AA39MK95"/>
<dbReference type="Proteomes" id="UP001175226">
    <property type="component" value="Unassembled WGS sequence"/>
</dbReference>
<keyword evidence="2" id="KW-1185">Reference proteome</keyword>
<accession>A0AA39MK95</accession>
<sequence>MARFPQEIIDAVIDEVENSSPSPYLHNNLSRCSLVGHSFLPRSRKHLFSSIALTSDGHHSWTTFHDRVFKPSPEIMSMILSVALSSGDGHDVEEDHIIYTLLAAMRNLRHVKLSSGLPGNDNIISLRFTNVTFQHSVTFFDILATFPNLRVLAIKNLGSRARTPEMVLGRRGESLKRLESFYFHAINYTGMAAFRELVEQEVIVSSLCLRQCTISLWDRDDIARAKTILNGSLETLNSLHLIYNTQINFCDILDILDFNLFNLPHLSITTFLPPNFRFTDMDEFEQGIRRCVLDEQLALEEFTLRVYPNDNCAAHSLVEGFGHVTFWSSLSPIPSSGDRADPFIPRAYGRWDDAEYQEAVYGVE</sequence>
<reference evidence="1" key="1">
    <citation type="submission" date="2023-06" db="EMBL/GenBank/DDBJ databases">
        <authorList>
            <consortium name="Lawrence Berkeley National Laboratory"/>
            <person name="Ahrendt S."/>
            <person name="Sahu N."/>
            <person name="Indic B."/>
            <person name="Wong-Bajracharya J."/>
            <person name="Merenyi Z."/>
            <person name="Ke H.-M."/>
            <person name="Monk M."/>
            <person name="Kocsube S."/>
            <person name="Drula E."/>
            <person name="Lipzen A."/>
            <person name="Balint B."/>
            <person name="Henrissat B."/>
            <person name="Andreopoulos B."/>
            <person name="Martin F.M."/>
            <person name="Harder C.B."/>
            <person name="Rigling D."/>
            <person name="Ford K.L."/>
            <person name="Foster G.D."/>
            <person name="Pangilinan J."/>
            <person name="Papanicolaou A."/>
            <person name="Barry K."/>
            <person name="LaButti K."/>
            <person name="Viragh M."/>
            <person name="Koriabine M."/>
            <person name="Yan M."/>
            <person name="Riley R."/>
            <person name="Champramary S."/>
            <person name="Plett K.L."/>
            <person name="Tsai I.J."/>
            <person name="Slot J."/>
            <person name="Sipos G."/>
            <person name="Plett J."/>
            <person name="Nagy L.G."/>
            <person name="Grigoriev I.V."/>
        </authorList>
    </citation>
    <scope>NUCLEOTIDE SEQUENCE</scope>
    <source>
        <strain evidence="1">FPL87.14</strain>
    </source>
</reference>
<organism evidence="1 2">
    <name type="scientific">Armillaria borealis</name>
    <dbReference type="NCBI Taxonomy" id="47425"/>
    <lineage>
        <taxon>Eukaryota</taxon>
        <taxon>Fungi</taxon>
        <taxon>Dikarya</taxon>
        <taxon>Basidiomycota</taxon>
        <taxon>Agaricomycotina</taxon>
        <taxon>Agaricomycetes</taxon>
        <taxon>Agaricomycetidae</taxon>
        <taxon>Agaricales</taxon>
        <taxon>Marasmiineae</taxon>
        <taxon>Physalacriaceae</taxon>
        <taxon>Armillaria</taxon>
    </lineage>
</organism>
<dbReference type="SUPFAM" id="SSF52047">
    <property type="entry name" value="RNI-like"/>
    <property type="match status" value="1"/>
</dbReference>
<dbReference type="EMBL" id="JAUEPT010000054">
    <property type="protein sequence ID" value="KAK0436535.1"/>
    <property type="molecule type" value="Genomic_DNA"/>
</dbReference>
<evidence type="ECO:0000313" key="1">
    <source>
        <dbReference type="EMBL" id="KAK0436535.1"/>
    </source>
</evidence>
<protein>
    <submittedName>
        <fullName evidence="1">Uncharacterized protein</fullName>
    </submittedName>
</protein>
<evidence type="ECO:0000313" key="2">
    <source>
        <dbReference type="Proteomes" id="UP001175226"/>
    </source>
</evidence>
<gene>
    <name evidence="1" type="ORF">EV421DRAFT_1907875</name>
</gene>